<evidence type="ECO:0000313" key="2">
    <source>
        <dbReference type="Proteomes" id="UP001319104"/>
    </source>
</evidence>
<gene>
    <name evidence="1" type="ORF">KI659_10140</name>
</gene>
<dbReference type="Pfam" id="PF19891">
    <property type="entry name" value="DUF6364"/>
    <property type="match status" value="1"/>
</dbReference>
<evidence type="ECO:0008006" key="3">
    <source>
        <dbReference type="Google" id="ProtNLM"/>
    </source>
</evidence>
<evidence type="ECO:0000313" key="1">
    <source>
        <dbReference type="EMBL" id="MBS9524375.1"/>
    </source>
</evidence>
<dbReference type="InterPro" id="IPR045944">
    <property type="entry name" value="DUF6364"/>
</dbReference>
<dbReference type="AlphaFoldDB" id="A0AAP2G4D3"/>
<keyword evidence="2" id="KW-1185">Reference proteome</keyword>
<organism evidence="1 2">
    <name type="scientific">Litoribacter ruber</name>
    <dbReference type="NCBI Taxonomy" id="702568"/>
    <lineage>
        <taxon>Bacteria</taxon>
        <taxon>Pseudomonadati</taxon>
        <taxon>Bacteroidota</taxon>
        <taxon>Cytophagia</taxon>
        <taxon>Cytophagales</taxon>
        <taxon>Cyclobacteriaceae</taxon>
        <taxon>Litoribacter</taxon>
    </lineage>
</organism>
<sequence length="81" mass="9195">MNMKLTLSIKKSVIEGAEKYASEKGINLSEIVETYLVKLAKNQEHEPSSQKGIRSLKGILKNSEDVDYKKTIEEEIFKKHG</sequence>
<name>A0AAP2G4D3_9BACT</name>
<protein>
    <recommendedName>
        <fullName evidence="3">Antitoxin</fullName>
    </recommendedName>
</protein>
<proteinExistence type="predicted"/>
<dbReference type="Proteomes" id="UP001319104">
    <property type="component" value="Unassembled WGS sequence"/>
</dbReference>
<dbReference type="EMBL" id="JAHCMY010000004">
    <property type="protein sequence ID" value="MBS9524375.1"/>
    <property type="molecule type" value="Genomic_DNA"/>
</dbReference>
<comment type="caution">
    <text evidence="1">The sequence shown here is derived from an EMBL/GenBank/DDBJ whole genome shotgun (WGS) entry which is preliminary data.</text>
</comment>
<accession>A0AAP2G4D3</accession>
<reference evidence="1 2" key="1">
    <citation type="submission" date="2021-05" db="EMBL/GenBank/DDBJ databases">
        <authorList>
            <person name="Zhang Z.D."/>
            <person name="Osman G."/>
        </authorList>
    </citation>
    <scope>NUCLEOTIDE SEQUENCE [LARGE SCALE GENOMIC DNA]</scope>
    <source>
        <strain evidence="1 2">KCTC 32217</strain>
    </source>
</reference>